<dbReference type="InterPro" id="IPR005968">
    <property type="entry name" value="Thiamine_ABC_ThiQ"/>
</dbReference>
<dbReference type="GO" id="GO:0042626">
    <property type="term" value="F:ATPase-coupled transmembrane transporter activity"/>
    <property type="evidence" value="ECO:0007669"/>
    <property type="project" value="InterPro"/>
</dbReference>
<dbReference type="Gene3D" id="3.40.50.300">
    <property type="entry name" value="P-loop containing nucleotide triphosphate hydrolases"/>
    <property type="match status" value="1"/>
</dbReference>
<keyword evidence="3" id="KW-0997">Cell inner membrane</keyword>
<organism evidence="9 10">
    <name type="scientific">Paenirhodobacter populi</name>
    <dbReference type="NCBI Taxonomy" id="2306993"/>
    <lineage>
        <taxon>Bacteria</taxon>
        <taxon>Pseudomonadati</taxon>
        <taxon>Pseudomonadota</taxon>
        <taxon>Alphaproteobacteria</taxon>
        <taxon>Rhodobacterales</taxon>
        <taxon>Rhodobacter group</taxon>
        <taxon>Paenirhodobacter</taxon>
    </lineage>
</organism>
<reference evidence="9 10" key="2">
    <citation type="submission" date="2019-01" db="EMBL/GenBank/DDBJ databases">
        <authorList>
            <person name="Li Y."/>
        </authorList>
    </citation>
    <scope>NUCLEOTIDE SEQUENCE [LARGE SCALE GENOMIC DNA]</scope>
    <source>
        <strain evidence="9 10">07D10-4-3</strain>
    </source>
</reference>
<dbReference type="GO" id="GO:0016020">
    <property type="term" value="C:membrane"/>
    <property type="evidence" value="ECO:0007669"/>
    <property type="project" value="InterPro"/>
</dbReference>
<dbReference type="Pfam" id="PF00005">
    <property type="entry name" value="ABC_tran"/>
    <property type="match status" value="1"/>
</dbReference>
<dbReference type="InterPro" id="IPR017871">
    <property type="entry name" value="ABC_transporter-like_CS"/>
</dbReference>
<dbReference type="Proteomes" id="UP000284451">
    <property type="component" value="Unassembled WGS sequence"/>
</dbReference>
<name>A0A443KLN9_9RHOB</name>
<evidence type="ECO:0000256" key="3">
    <source>
        <dbReference type="ARBA" id="ARBA00022519"/>
    </source>
</evidence>
<dbReference type="InterPro" id="IPR050093">
    <property type="entry name" value="ABC_SmlMolc_Importer"/>
</dbReference>
<keyword evidence="4" id="KW-0547">Nucleotide-binding</keyword>
<dbReference type="PANTHER" id="PTHR42781">
    <property type="entry name" value="SPERMIDINE/PUTRESCINE IMPORT ATP-BINDING PROTEIN POTA"/>
    <property type="match status" value="1"/>
</dbReference>
<keyword evidence="7" id="KW-0472">Membrane</keyword>
<keyword evidence="1" id="KW-0813">Transport</keyword>
<dbReference type="EMBL" id="SAUY01000004">
    <property type="protein sequence ID" value="RWR33743.1"/>
    <property type="molecule type" value="Genomic_DNA"/>
</dbReference>
<evidence type="ECO:0000256" key="4">
    <source>
        <dbReference type="ARBA" id="ARBA00022741"/>
    </source>
</evidence>
<evidence type="ECO:0000256" key="7">
    <source>
        <dbReference type="ARBA" id="ARBA00023136"/>
    </source>
</evidence>
<dbReference type="InterPro" id="IPR003439">
    <property type="entry name" value="ABC_transporter-like_ATP-bd"/>
</dbReference>
<dbReference type="NCBIfam" id="TIGR01277">
    <property type="entry name" value="thiQ"/>
    <property type="match status" value="1"/>
</dbReference>
<keyword evidence="2" id="KW-1003">Cell membrane</keyword>
<dbReference type="RefSeq" id="WP_128231670.1">
    <property type="nucleotide sequence ID" value="NZ_SAUY01000004.1"/>
</dbReference>
<protein>
    <submittedName>
        <fullName evidence="9">Thiamine ABC transporter ATP-binding protein</fullName>
    </submittedName>
</protein>
<reference evidence="9 10" key="1">
    <citation type="submission" date="2019-01" db="EMBL/GenBank/DDBJ databases">
        <title>Sinorhodobacter populi sp. nov. isolated from the symptomatic bark tissue of Populus euramericana canker.</title>
        <authorList>
            <person name="Xu G."/>
        </authorList>
    </citation>
    <scope>NUCLEOTIDE SEQUENCE [LARGE SCALE GENOMIC DNA]</scope>
    <source>
        <strain evidence="9 10">07D10-4-3</strain>
    </source>
</reference>
<comment type="caution">
    <text evidence="9">The sequence shown here is derived from an EMBL/GenBank/DDBJ whole genome shotgun (WGS) entry which is preliminary data.</text>
</comment>
<dbReference type="InterPro" id="IPR003593">
    <property type="entry name" value="AAA+_ATPase"/>
</dbReference>
<sequence>MLTLDNLHLQLGDFRLEADLAITTGARVALMGPSGAGKTTLLSAIAGFLAPQSGRILWNGADITGMPPGDRPLSILFQDQNLFPHLTVAQNIGLGLDPKLRLSAQDRDRIEATLARVGLTGLGARKPAQLSGGQQSRVALARALLRARPMLLLDEPFAALGPALKGEMLALCAEMAREQGTTVLMVSHDPQDARSLCPETVLVAEGRALAPQPTGALLDDPPPVLAEYLGQTGRGQV</sequence>
<keyword evidence="5 9" id="KW-0067">ATP-binding</keyword>
<dbReference type="AlphaFoldDB" id="A0A443KLN9"/>
<dbReference type="PROSITE" id="PS50893">
    <property type="entry name" value="ABC_TRANSPORTER_2"/>
    <property type="match status" value="1"/>
</dbReference>
<dbReference type="PROSITE" id="PS00211">
    <property type="entry name" value="ABC_TRANSPORTER_1"/>
    <property type="match status" value="1"/>
</dbReference>
<dbReference type="InterPro" id="IPR027417">
    <property type="entry name" value="P-loop_NTPase"/>
</dbReference>
<accession>A0A443KLN9</accession>
<dbReference type="GO" id="GO:0005524">
    <property type="term" value="F:ATP binding"/>
    <property type="evidence" value="ECO:0007669"/>
    <property type="project" value="UniProtKB-KW"/>
</dbReference>
<dbReference type="GO" id="GO:0016887">
    <property type="term" value="F:ATP hydrolysis activity"/>
    <property type="evidence" value="ECO:0007669"/>
    <property type="project" value="InterPro"/>
</dbReference>
<proteinExistence type="predicted"/>
<evidence type="ECO:0000256" key="6">
    <source>
        <dbReference type="ARBA" id="ARBA00022967"/>
    </source>
</evidence>
<evidence type="ECO:0000259" key="8">
    <source>
        <dbReference type="PROSITE" id="PS50893"/>
    </source>
</evidence>
<dbReference type="SMART" id="SM00382">
    <property type="entry name" value="AAA"/>
    <property type="match status" value="1"/>
</dbReference>
<gene>
    <name evidence="9" type="primary">thiQ</name>
    <name evidence="9" type="ORF">D2T29_05620</name>
</gene>
<evidence type="ECO:0000313" key="10">
    <source>
        <dbReference type="Proteomes" id="UP000284451"/>
    </source>
</evidence>
<dbReference type="SUPFAM" id="SSF52540">
    <property type="entry name" value="P-loop containing nucleoside triphosphate hydrolases"/>
    <property type="match status" value="1"/>
</dbReference>
<evidence type="ECO:0000256" key="2">
    <source>
        <dbReference type="ARBA" id="ARBA00022475"/>
    </source>
</evidence>
<evidence type="ECO:0000313" key="9">
    <source>
        <dbReference type="EMBL" id="RWR33743.1"/>
    </source>
</evidence>
<dbReference type="GO" id="GO:0071934">
    <property type="term" value="P:thiamine transmembrane transport"/>
    <property type="evidence" value="ECO:0007669"/>
    <property type="project" value="InterPro"/>
</dbReference>
<dbReference type="PANTHER" id="PTHR42781:SF1">
    <property type="entry name" value="THIAMINE IMPORT ATP-BINDING PROTEIN THIQ"/>
    <property type="match status" value="1"/>
</dbReference>
<evidence type="ECO:0000256" key="5">
    <source>
        <dbReference type="ARBA" id="ARBA00022840"/>
    </source>
</evidence>
<evidence type="ECO:0000256" key="1">
    <source>
        <dbReference type="ARBA" id="ARBA00022448"/>
    </source>
</evidence>
<feature type="domain" description="ABC transporter" evidence="8">
    <location>
        <begin position="2"/>
        <end position="230"/>
    </location>
</feature>
<keyword evidence="6" id="KW-1278">Translocase</keyword>